<evidence type="ECO:0000313" key="6">
    <source>
        <dbReference type="EMBL" id="RFU52800.1"/>
    </source>
</evidence>
<reference evidence="7" key="3">
    <citation type="submission" date="2018-08" db="EMBL/GenBank/DDBJ databases">
        <title>Streptococcus chenjunshii sp. nov., isolated from stools sample of the Tibetan antelope in the Qinghai-Tibet plateau, China.</title>
        <authorList>
            <person name="Tian Z."/>
        </authorList>
    </citation>
    <scope>NUCLEOTIDE SEQUENCE [LARGE SCALE GENOMIC DNA]</scope>
    <source>
        <strain evidence="7">Z15</strain>
    </source>
</reference>
<dbReference type="EMBL" id="QVQY01000065">
    <property type="protein sequence ID" value="RFU49985.1"/>
    <property type="molecule type" value="Genomic_DNA"/>
</dbReference>
<dbReference type="AlphaFoldDB" id="A0A372KKL1"/>
<comment type="similarity">
    <text evidence="1">Belongs to the UPF0177 family.</text>
</comment>
<reference evidence="4" key="4">
    <citation type="journal article" date="2019" name="Int. J. Syst. Evol. Microbiol.">
        <title>Streptococcus chenjunshii sp. nov. isolated from feces of Tibetan antelopes.</title>
        <authorList>
            <person name="Tian Z."/>
            <person name="Lu S."/>
            <person name="Jin D."/>
            <person name="Yang J."/>
            <person name="Pu J."/>
            <person name="Lai X.H."/>
            <person name="Bai X.N."/>
            <person name="Wu X.M."/>
            <person name="Li J."/>
            <person name="Wang S."/>
            <person name="Xu J."/>
        </authorList>
    </citation>
    <scope>NUCLEOTIDE SEQUENCE</scope>
    <source>
        <strain evidence="4">Z15</strain>
    </source>
</reference>
<accession>A0A346NBJ6</accession>
<evidence type="ECO:0000256" key="1">
    <source>
        <dbReference type="ARBA" id="ARBA00009067"/>
    </source>
</evidence>
<dbReference type="GO" id="GO:0006508">
    <property type="term" value="P:proteolysis"/>
    <property type="evidence" value="ECO:0007669"/>
    <property type="project" value="UniProtKB-KW"/>
</dbReference>
<keyword evidence="2" id="KW-0472">Membrane</keyword>
<gene>
    <name evidence="4" type="ORF">DDV21_004510</name>
    <name evidence="5" type="ORF">DDV22_11050</name>
    <name evidence="6" type="ORF">DDV23_07975</name>
</gene>
<evidence type="ECO:0000313" key="7">
    <source>
        <dbReference type="Proteomes" id="UP000246115"/>
    </source>
</evidence>
<evidence type="ECO:0000313" key="9">
    <source>
        <dbReference type="Proteomes" id="UP000264056"/>
    </source>
</evidence>
<dbReference type="Proteomes" id="UP000264056">
    <property type="component" value="Unassembled WGS sequence"/>
</dbReference>
<keyword evidence="9" id="KW-1185">Reference proteome</keyword>
<accession>A0A372KKL1</accession>
<dbReference type="Proteomes" id="UP000246115">
    <property type="component" value="Chromosome"/>
</dbReference>
<dbReference type="EMBL" id="QVQZ01000019">
    <property type="protein sequence ID" value="RFU52800.1"/>
    <property type="molecule type" value="Genomic_DNA"/>
</dbReference>
<evidence type="ECO:0000313" key="4">
    <source>
        <dbReference type="EMBL" id="AXQ78391.1"/>
    </source>
</evidence>
<dbReference type="Proteomes" id="UP000262901">
    <property type="component" value="Unassembled WGS sequence"/>
</dbReference>
<keyword evidence="6" id="KW-0482">Metalloprotease</keyword>
<dbReference type="OrthoDB" id="1902508at2"/>
<keyword evidence="2" id="KW-0812">Transmembrane</keyword>
<dbReference type="Pfam" id="PF02517">
    <property type="entry name" value="Rce1-like"/>
    <property type="match status" value="1"/>
</dbReference>
<dbReference type="EMBL" id="CP031733">
    <property type="protein sequence ID" value="AXQ78391.1"/>
    <property type="molecule type" value="Genomic_DNA"/>
</dbReference>
<proteinExistence type="inferred from homology"/>
<reference evidence="5 9" key="1">
    <citation type="submission" date="2018-08" db="EMBL/GenBank/DDBJ databases">
        <title>Draft genome of Streptococcus sp .nov. Z2.</title>
        <authorList>
            <person name="Tian Z."/>
        </authorList>
    </citation>
    <scope>NUCLEOTIDE SEQUENCE [LARGE SCALE GENOMIC DNA]</scope>
    <source>
        <strain evidence="5 9">Z2</strain>
    </source>
</reference>
<keyword evidence="6" id="KW-0645">Protease</keyword>
<feature type="transmembrane region" description="Helical" evidence="2">
    <location>
        <begin position="113"/>
        <end position="135"/>
    </location>
</feature>
<evidence type="ECO:0000313" key="8">
    <source>
        <dbReference type="Proteomes" id="UP000262901"/>
    </source>
</evidence>
<feature type="transmembrane region" description="Helical" evidence="2">
    <location>
        <begin position="234"/>
        <end position="251"/>
    </location>
</feature>
<evidence type="ECO:0000259" key="3">
    <source>
        <dbReference type="Pfam" id="PF02517"/>
    </source>
</evidence>
<feature type="transmembrane region" description="Helical" evidence="2">
    <location>
        <begin position="211"/>
        <end position="229"/>
    </location>
</feature>
<reference evidence="6 8" key="2">
    <citation type="submission" date="2018-08" db="EMBL/GenBank/DDBJ databases">
        <title>Draft genome of Streptococcus sp. nov. Z1.</title>
        <authorList>
            <person name="Tian Z."/>
        </authorList>
    </citation>
    <scope>NUCLEOTIDE SEQUENCE [LARGE SCALE GENOMIC DNA]</scope>
    <source>
        <strain evidence="6">Z1</strain>
        <strain evidence="8">Z1(2018)</strain>
    </source>
</reference>
<organism evidence="6 8">
    <name type="scientific">Streptococcus chenjunshii</name>
    <dbReference type="NCBI Taxonomy" id="2173853"/>
    <lineage>
        <taxon>Bacteria</taxon>
        <taxon>Bacillati</taxon>
        <taxon>Bacillota</taxon>
        <taxon>Bacilli</taxon>
        <taxon>Lactobacillales</taxon>
        <taxon>Streptococcaceae</taxon>
        <taxon>Streptococcus</taxon>
    </lineage>
</organism>
<keyword evidence="6" id="KW-0378">Hydrolase</keyword>
<feature type="transmembrane region" description="Helical" evidence="2">
    <location>
        <begin position="155"/>
        <end position="177"/>
    </location>
</feature>
<dbReference type="KEGG" id="schj:DDV21_004510"/>
<keyword evidence="2" id="KW-1133">Transmembrane helix</keyword>
<evidence type="ECO:0000313" key="5">
    <source>
        <dbReference type="EMBL" id="RFU49985.1"/>
    </source>
</evidence>
<feature type="transmembrane region" description="Helical" evidence="2">
    <location>
        <begin position="61"/>
        <end position="92"/>
    </location>
</feature>
<sequence length="254" mass="28564">MKTRGKARLKLSLALFLLLLFWLGTSRSFNDMAFLWMVLLVILSTLVIGRNVRKLDKRDCLIGLVLGCLVALSSPFLAVITILTYLASCLLLKDKEILQELLCPNHKQKFYQDMVYGLIPGLLLGGVNLFLAKIAMPEVNIGLPASFSFQPILNAIRAGVFEETAFTLFFFAFAVGLTKKEKFSKGENFLVYLIMIVPHTLVHFTRQEFELGNVLVLSFLFGLPFAFLLRKRGLVSAVMAHIIVDFIRFLLLGL</sequence>
<dbReference type="RefSeq" id="WP_116878573.1">
    <property type="nucleotide sequence ID" value="NZ_CP031733.1"/>
</dbReference>
<name>A0A372KKL1_9STRE</name>
<protein>
    <submittedName>
        <fullName evidence="6">CPBP family intramembrane metalloprotease</fullName>
    </submittedName>
</protein>
<evidence type="ECO:0000256" key="2">
    <source>
        <dbReference type="SAM" id="Phobius"/>
    </source>
</evidence>
<feature type="transmembrane region" description="Helical" evidence="2">
    <location>
        <begin position="189"/>
        <end position="205"/>
    </location>
</feature>
<feature type="domain" description="CAAX prenyl protease 2/Lysostaphin resistance protein A-like" evidence="3">
    <location>
        <begin position="148"/>
        <end position="247"/>
    </location>
</feature>
<dbReference type="InterPro" id="IPR003675">
    <property type="entry name" value="Rce1/LyrA-like_dom"/>
</dbReference>
<dbReference type="GO" id="GO:0008237">
    <property type="term" value="F:metallopeptidase activity"/>
    <property type="evidence" value="ECO:0007669"/>
    <property type="project" value="UniProtKB-KW"/>
</dbReference>